<dbReference type="EMBL" id="JADGJD010000010">
    <property type="protein sequence ID" value="KAJ3057121.1"/>
    <property type="molecule type" value="Genomic_DNA"/>
</dbReference>
<feature type="region of interest" description="Disordered" evidence="1">
    <location>
        <begin position="1"/>
        <end position="20"/>
    </location>
</feature>
<evidence type="ECO:0000313" key="3">
    <source>
        <dbReference type="Proteomes" id="UP001212841"/>
    </source>
</evidence>
<evidence type="ECO:0000313" key="2">
    <source>
        <dbReference type="EMBL" id="KAJ3057121.1"/>
    </source>
</evidence>
<sequence>MAKYGTKKTQTPQAPQLHSTRSFDFISVPTDSSFRRKAKFRLPDVQALYTTCLQRIADLDDKNWFSTAKLALLEQ</sequence>
<accession>A0AAD5SKI7</accession>
<dbReference type="AlphaFoldDB" id="A0AAD5SKI7"/>
<gene>
    <name evidence="2" type="ORF">HK097_000049</name>
</gene>
<name>A0AAD5SKI7_9FUNG</name>
<feature type="non-terminal residue" evidence="2">
    <location>
        <position position="1"/>
    </location>
</feature>
<comment type="caution">
    <text evidence="2">The sequence shown here is derived from an EMBL/GenBank/DDBJ whole genome shotgun (WGS) entry which is preliminary data.</text>
</comment>
<organism evidence="2 3">
    <name type="scientific">Rhizophlyctis rosea</name>
    <dbReference type="NCBI Taxonomy" id="64517"/>
    <lineage>
        <taxon>Eukaryota</taxon>
        <taxon>Fungi</taxon>
        <taxon>Fungi incertae sedis</taxon>
        <taxon>Chytridiomycota</taxon>
        <taxon>Chytridiomycota incertae sedis</taxon>
        <taxon>Chytridiomycetes</taxon>
        <taxon>Rhizophlyctidales</taxon>
        <taxon>Rhizophlyctidaceae</taxon>
        <taxon>Rhizophlyctis</taxon>
    </lineage>
</organism>
<reference evidence="2" key="1">
    <citation type="submission" date="2020-05" db="EMBL/GenBank/DDBJ databases">
        <title>Phylogenomic resolution of chytrid fungi.</title>
        <authorList>
            <person name="Stajich J.E."/>
            <person name="Amses K."/>
            <person name="Simmons R."/>
            <person name="Seto K."/>
            <person name="Myers J."/>
            <person name="Bonds A."/>
            <person name="Quandt C.A."/>
            <person name="Barry K."/>
            <person name="Liu P."/>
            <person name="Grigoriev I."/>
            <person name="Longcore J.E."/>
            <person name="James T.Y."/>
        </authorList>
    </citation>
    <scope>NUCLEOTIDE SEQUENCE</scope>
    <source>
        <strain evidence="2">JEL0318</strain>
    </source>
</reference>
<protein>
    <submittedName>
        <fullName evidence="2">Uncharacterized protein</fullName>
    </submittedName>
</protein>
<proteinExistence type="predicted"/>
<feature type="compositionally biased region" description="Polar residues" evidence="1">
    <location>
        <begin position="7"/>
        <end position="20"/>
    </location>
</feature>
<keyword evidence="3" id="KW-1185">Reference proteome</keyword>
<evidence type="ECO:0000256" key="1">
    <source>
        <dbReference type="SAM" id="MobiDB-lite"/>
    </source>
</evidence>
<dbReference type="Proteomes" id="UP001212841">
    <property type="component" value="Unassembled WGS sequence"/>
</dbReference>